<keyword evidence="8 11" id="KW-0472">Membrane</keyword>
<evidence type="ECO:0000313" key="12">
    <source>
        <dbReference type="EMBL" id="KAF7478807.1"/>
    </source>
</evidence>
<evidence type="ECO:0000256" key="5">
    <source>
        <dbReference type="ARBA" id="ARBA00022692"/>
    </source>
</evidence>
<dbReference type="Pfam" id="PF03402">
    <property type="entry name" value="V1R"/>
    <property type="match status" value="1"/>
</dbReference>
<evidence type="ECO:0000256" key="1">
    <source>
        <dbReference type="ARBA" id="ARBA00004651"/>
    </source>
</evidence>
<feature type="transmembrane region" description="Helical" evidence="11">
    <location>
        <begin position="41"/>
        <end position="62"/>
    </location>
</feature>
<dbReference type="GO" id="GO:0019236">
    <property type="term" value="P:response to pheromone"/>
    <property type="evidence" value="ECO:0007669"/>
    <property type="project" value="UniProtKB-KW"/>
</dbReference>
<keyword evidence="7 11" id="KW-0297">G-protein coupled receptor</keyword>
<evidence type="ECO:0000256" key="7">
    <source>
        <dbReference type="ARBA" id="ARBA00023040"/>
    </source>
</evidence>
<gene>
    <name evidence="12" type="ORF">GHT09_009990</name>
</gene>
<comment type="subcellular location">
    <subcellularLocation>
        <location evidence="1 11">Cell membrane</location>
        <topology evidence="1 11">Multi-pass membrane protein</topology>
    </subcellularLocation>
</comment>
<dbReference type="Proteomes" id="UP000662637">
    <property type="component" value="Unassembled WGS sequence"/>
</dbReference>
<dbReference type="InterPro" id="IPR004072">
    <property type="entry name" value="Vmron_rcpt_1"/>
</dbReference>
<sequence length="100" mass="10864">MQRVGRSVSIVITCLLSIFQNITISPMNSCWKDHKERAPKYIGFSISLCWILYMVACTVIASPGEVIIAALRGSEVTGAQTFISGSSCFPPSLLAVRTSH</sequence>
<reference evidence="12" key="1">
    <citation type="submission" date="2020-08" db="EMBL/GenBank/DDBJ databases">
        <authorList>
            <person name="Shumante A."/>
            <person name="Zimin A.V."/>
            <person name="Puiu D."/>
            <person name="Salzberg S.L."/>
        </authorList>
    </citation>
    <scope>NUCLEOTIDE SEQUENCE</scope>
    <source>
        <strain evidence="12">WC2-LM</strain>
        <tissue evidence="12">Liver</tissue>
    </source>
</reference>
<comment type="caution">
    <text evidence="11">Lacks conserved residue(s) required for the propagation of feature annotation.</text>
</comment>
<comment type="caution">
    <text evidence="12">The sequence shown here is derived from an EMBL/GenBank/DDBJ whole genome shotgun (WGS) entry which is preliminary data.</text>
</comment>
<keyword evidence="5 11" id="KW-0812">Transmembrane</keyword>
<evidence type="ECO:0000256" key="10">
    <source>
        <dbReference type="ARBA" id="ARBA00023224"/>
    </source>
</evidence>
<evidence type="ECO:0000256" key="4">
    <source>
        <dbReference type="ARBA" id="ARBA00022507"/>
    </source>
</evidence>
<comment type="similarity">
    <text evidence="2 11">Belongs to the G-protein coupled receptor 1 family.</text>
</comment>
<dbReference type="GO" id="GO:0016503">
    <property type="term" value="F:pheromone receptor activity"/>
    <property type="evidence" value="ECO:0007669"/>
    <property type="project" value="InterPro"/>
</dbReference>
<evidence type="ECO:0000313" key="13">
    <source>
        <dbReference type="Proteomes" id="UP000662637"/>
    </source>
</evidence>
<feature type="transmembrane region" description="Helical" evidence="11">
    <location>
        <begin position="7"/>
        <end position="29"/>
    </location>
</feature>
<accession>A0A834QKH5</accession>
<evidence type="ECO:0000256" key="6">
    <source>
        <dbReference type="ARBA" id="ARBA00022989"/>
    </source>
</evidence>
<organism evidence="12 13">
    <name type="scientific">Marmota monax</name>
    <name type="common">Woodchuck</name>
    <dbReference type="NCBI Taxonomy" id="9995"/>
    <lineage>
        <taxon>Eukaryota</taxon>
        <taxon>Metazoa</taxon>
        <taxon>Chordata</taxon>
        <taxon>Craniata</taxon>
        <taxon>Vertebrata</taxon>
        <taxon>Euteleostomi</taxon>
        <taxon>Mammalia</taxon>
        <taxon>Eutheria</taxon>
        <taxon>Euarchontoglires</taxon>
        <taxon>Glires</taxon>
        <taxon>Rodentia</taxon>
        <taxon>Sciuromorpha</taxon>
        <taxon>Sciuridae</taxon>
        <taxon>Xerinae</taxon>
        <taxon>Marmotini</taxon>
        <taxon>Marmota</taxon>
    </lineage>
</organism>
<evidence type="ECO:0000256" key="8">
    <source>
        <dbReference type="ARBA" id="ARBA00023136"/>
    </source>
</evidence>
<keyword evidence="9 11" id="KW-0675">Receptor</keyword>
<dbReference type="GO" id="GO:0005886">
    <property type="term" value="C:plasma membrane"/>
    <property type="evidence" value="ECO:0007669"/>
    <property type="project" value="UniProtKB-SubCell"/>
</dbReference>
<keyword evidence="4 11" id="KW-0589">Pheromone response</keyword>
<proteinExistence type="inferred from homology"/>
<dbReference type="AlphaFoldDB" id="A0A834QKH5"/>
<evidence type="ECO:0000256" key="9">
    <source>
        <dbReference type="ARBA" id="ARBA00023170"/>
    </source>
</evidence>
<dbReference type="EMBL" id="WJEC01001444">
    <property type="protein sequence ID" value="KAF7478807.1"/>
    <property type="molecule type" value="Genomic_DNA"/>
</dbReference>
<name>A0A834QKH5_MARMO</name>
<evidence type="ECO:0000256" key="2">
    <source>
        <dbReference type="ARBA" id="ARBA00010663"/>
    </source>
</evidence>
<evidence type="ECO:0000256" key="3">
    <source>
        <dbReference type="ARBA" id="ARBA00022475"/>
    </source>
</evidence>
<protein>
    <recommendedName>
        <fullName evidence="11">Vomeronasal type-1 receptor</fullName>
    </recommendedName>
</protein>
<keyword evidence="10 11" id="KW-0807">Transducer</keyword>
<evidence type="ECO:0000256" key="11">
    <source>
        <dbReference type="RuleBase" id="RU364061"/>
    </source>
</evidence>
<keyword evidence="6 11" id="KW-1133">Transmembrane helix</keyword>
<keyword evidence="3 11" id="KW-1003">Cell membrane</keyword>
<dbReference type="PANTHER" id="PTHR24062">
    <property type="entry name" value="VOMERONASAL TYPE-1 RECEPTOR"/>
    <property type="match status" value="1"/>
</dbReference>